<dbReference type="AlphaFoldDB" id="A0A667XQ36"/>
<accession>A0A667XQ36</accession>
<evidence type="ECO:0000313" key="4">
    <source>
        <dbReference type="Proteomes" id="UP000472263"/>
    </source>
</evidence>
<sequence>MFLYIYIYIYYLFTYFFSIPFSIDCILLCYLLVFSSSVFLMGALHTGRIILFAGDFNQVFTEQDSSSRKRKPNVPRELLDFLSLNDLTDVWRLMHPKDKDYTYSSYAQDSYSRLDYIFVSKAGVEDVTTSKIQDIVISDHAAVTCTMCPPTNKV</sequence>
<dbReference type="InterPro" id="IPR005135">
    <property type="entry name" value="Endo/exonuclease/phosphatase"/>
</dbReference>
<keyword evidence="1" id="KW-1133">Transmembrane helix</keyword>
<dbReference type="Gene3D" id="3.60.10.10">
    <property type="entry name" value="Endonuclease/exonuclease/phosphatase"/>
    <property type="match status" value="1"/>
</dbReference>
<reference evidence="3" key="1">
    <citation type="submission" date="2019-06" db="EMBL/GenBank/DDBJ databases">
        <authorList>
            <consortium name="Wellcome Sanger Institute Data Sharing"/>
        </authorList>
    </citation>
    <scope>NUCLEOTIDE SEQUENCE [LARGE SCALE GENOMIC DNA]</scope>
</reference>
<evidence type="ECO:0000259" key="2">
    <source>
        <dbReference type="Pfam" id="PF03372"/>
    </source>
</evidence>
<keyword evidence="4" id="KW-1185">Reference proteome</keyword>
<keyword evidence="1" id="KW-0472">Membrane</keyword>
<evidence type="ECO:0000313" key="3">
    <source>
        <dbReference type="Ensembl" id="ENSMMDP00005016383.1"/>
    </source>
</evidence>
<reference evidence="3" key="3">
    <citation type="submission" date="2025-09" db="UniProtKB">
        <authorList>
            <consortium name="Ensembl"/>
        </authorList>
    </citation>
    <scope>IDENTIFICATION</scope>
</reference>
<dbReference type="Ensembl" id="ENSMMDT00005016809.1">
    <property type="protein sequence ID" value="ENSMMDP00005016383.1"/>
    <property type="gene ID" value="ENSMMDG00005008294.1"/>
</dbReference>
<name>A0A667XQ36_9TELE</name>
<proteinExistence type="predicted"/>
<dbReference type="GO" id="GO:0003824">
    <property type="term" value="F:catalytic activity"/>
    <property type="evidence" value="ECO:0007669"/>
    <property type="project" value="InterPro"/>
</dbReference>
<dbReference type="InterPro" id="IPR036691">
    <property type="entry name" value="Endo/exonu/phosph_ase_sf"/>
</dbReference>
<feature type="transmembrane region" description="Helical" evidence="1">
    <location>
        <begin position="7"/>
        <end position="33"/>
    </location>
</feature>
<evidence type="ECO:0000256" key="1">
    <source>
        <dbReference type="SAM" id="Phobius"/>
    </source>
</evidence>
<keyword evidence="1" id="KW-0812">Transmembrane</keyword>
<protein>
    <recommendedName>
        <fullName evidence="2">Endonuclease/exonuclease/phosphatase domain-containing protein</fullName>
    </recommendedName>
</protein>
<dbReference type="InParanoid" id="A0A667XQ36"/>
<reference evidence="3" key="2">
    <citation type="submission" date="2025-08" db="UniProtKB">
        <authorList>
            <consortium name="Ensembl"/>
        </authorList>
    </citation>
    <scope>IDENTIFICATION</scope>
</reference>
<dbReference type="Pfam" id="PF03372">
    <property type="entry name" value="Exo_endo_phos"/>
    <property type="match status" value="1"/>
</dbReference>
<dbReference type="Proteomes" id="UP000472263">
    <property type="component" value="Chromosome 1"/>
</dbReference>
<feature type="domain" description="Endonuclease/exonuclease/phosphatase" evidence="2">
    <location>
        <begin position="40"/>
        <end position="140"/>
    </location>
</feature>
<organism evidence="3 4">
    <name type="scientific">Myripristis murdjan</name>
    <name type="common">pinecone soldierfish</name>
    <dbReference type="NCBI Taxonomy" id="586833"/>
    <lineage>
        <taxon>Eukaryota</taxon>
        <taxon>Metazoa</taxon>
        <taxon>Chordata</taxon>
        <taxon>Craniata</taxon>
        <taxon>Vertebrata</taxon>
        <taxon>Euteleostomi</taxon>
        <taxon>Actinopterygii</taxon>
        <taxon>Neopterygii</taxon>
        <taxon>Teleostei</taxon>
        <taxon>Neoteleostei</taxon>
        <taxon>Acanthomorphata</taxon>
        <taxon>Holocentriformes</taxon>
        <taxon>Holocentridae</taxon>
        <taxon>Myripristis</taxon>
    </lineage>
</organism>
<dbReference type="SUPFAM" id="SSF56219">
    <property type="entry name" value="DNase I-like"/>
    <property type="match status" value="1"/>
</dbReference>